<feature type="domain" description="RlmG N-terminal" evidence="7">
    <location>
        <begin position="31"/>
        <end position="202"/>
    </location>
</feature>
<dbReference type="EMBL" id="BAABLM010000005">
    <property type="protein sequence ID" value="GAA4678756.1"/>
    <property type="molecule type" value="Genomic_DNA"/>
</dbReference>
<protein>
    <submittedName>
        <fullName evidence="8">Methyltransferase</fullName>
    </submittedName>
</protein>
<evidence type="ECO:0000256" key="4">
    <source>
        <dbReference type="ARBA" id="ARBA00022679"/>
    </source>
</evidence>
<keyword evidence="9" id="KW-1185">Reference proteome</keyword>
<dbReference type="Gene3D" id="3.40.50.150">
    <property type="entry name" value="Vaccinia Virus protein VP39"/>
    <property type="match status" value="2"/>
</dbReference>
<dbReference type="Pfam" id="PF05175">
    <property type="entry name" value="MTS"/>
    <property type="match status" value="1"/>
</dbReference>
<name>A0ABP8W3C9_9MICO</name>
<dbReference type="InterPro" id="IPR058679">
    <property type="entry name" value="RlmG_N"/>
</dbReference>
<dbReference type="InterPro" id="IPR046977">
    <property type="entry name" value="RsmC/RlmG"/>
</dbReference>
<dbReference type="PROSITE" id="PS00092">
    <property type="entry name" value="N6_MTASE"/>
    <property type="match status" value="1"/>
</dbReference>
<evidence type="ECO:0000259" key="6">
    <source>
        <dbReference type="Pfam" id="PF05175"/>
    </source>
</evidence>
<dbReference type="GO" id="GO:0032259">
    <property type="term" value="P:methylation"/>
    <property type="evidence" value="ECO:0007669"/>
    <property type="project" value="UniProtKB-KW"/>
</dbReference>
<dbReference type="GO" id="GO:0008168">
    <property type="term" value="F:methyltransferase activity"/>
    <property type="evidence" value="ECO:0007669"/>
    <property type="project" value="UniProtKB-KW"/>
</dbReference>
<gene>
    <name evidence="8" type="ORF">GCM10025780_24590</name>
</gene>
<evidence type="ECO:0000259" key="7">
    <source>
        <dbReference type="Pfam" id="PF26049"/>
    </source>
</evidence>
<keyword evidence="1" id="KW-0963">Cytoplasm</keyword>
<dbReference type="RefSeq" id="WP_345376186.1">
    <property type="nucleotide sequence ID" value="NZ_BAABLM010000005.1"/>
</dbReference>
<dbReference type="InterPro" id="IPR029063">
    <property type="entry name" value="SAM-dependent_MTases_sf"/>
</dbReference>
<evidence type="ECO:0000256" key="3">
    <source>
        <dbReference type="ARBA" id="ARBA00022603"/>
    </source>
</evidence>
<dbReference type="InterPro" id="IPR002052">
    <property type="entry name" value="DNA_methylase_N6_adenine_CS"/>
</dbReference>
<comment type="caution">
    <text evidence="8">The sequence shown here is derived from an EMBL/GenBank/DDBJ whole genome shotgun (WGS) entry which is preliminary data.</text>
</comment>
<dbReference type="SUPFAM" id="SSF53335">
    <property type="entry name" value="S-adenosyl-L-methionine-dependent methyltransferases"/>
    <property type="match status" value="1"/>
</dbReference>
<dbReference type="Pfam" id="PF26049">
    <property type="entry name" value="RLMG_N"/>
    <property type="match status" value="1"/>
</dbReference>
<feature type="domain" description="Methyltransferase small" evidence="6">
    <location>
        <begin position="224"/>
        <end position="394"/>
    </location>
</feature>
<dbReference type="Proteomes" id="UP001501295">
    <property type="component" value="Unassembled WGS sequence"/>
</dbReference>
<dbReference type="PANTHER" id="PTHR47816">
    <property type="entry name" value="RIBOSOMAL RNA SMALL SUBUNIT METHYLTRANSFERASE C"/>
    <property type="match status" value="1"/>
</dbReference>
<dbReference type="CDD" id="cd02440">
    <property type="entry name" value="AdoMet_MTases"/>
    <property type="match status" value="1"/>
</dbReference>
<feature type="region of interest" description="Disordered" evidence="5">
    <location>
        <begin position="1"/>
        <end position="26"/>
    </location>
</feature>
<evidence type="ECO:0000313" key="8">
    <source>
        <dbReference type="EMBL" id="GAA4678756.1"/>
    </source>
</evidence>
<organism evidence="8 9">
    <name type="scientific">Frondihabitans cladoniiphilus</name>
    <dbReference type="NCBI Taxonomy" id="715785"/>
    <lineage>
        <taxon>Bacteria</taxon>
        <taxon>Bacillati</taxon>
        <taxon>Actinomycetota</taxon>
        <taxon>Actinomycetes</taxon>
        <taxon>Micrococcales</taxon>
        <taxon>Microbacteriaceae</taxon>
        <taxon>Frondihabitans</taxon>
    </lineage>
</organism>
<evidence type="ECO:0000256" key="2">
    <source>
        <dbReference type="ARBA" id="ARBA00022552"/>
    </source>
</evidence>
<reference evidence="9" key="1">
    <citation type="journal article" date="2019" name="Int. J. Syst. Evol. Microbiol.">
        <title>The Global Catalogue of Microorganisms (GCM) 10K type strain sequencing project: providing services to taxonomists for standard genome sequencing and annotation.</title>
        <authorList>
            <consortium name="The Broad Institute Genomics Platform"/>
            <consortium name="The Broad Institute Genome Sequencing Center for Infectious Disease"/>
            <person name="Wu L."/>
            <person name="Ma J."/>
        </authorList>
    </citation>
    <scope>NUCLEOTIDE SEQUENCE [LARGE SCALE GENOMIC DNA]</scope>
    <source>
        <strain evidence="9">JCM 18956</strain>
    </source>
</reference>
<evidence type="ECO:0000256" key="1">
    <source>
        <dbReference type="ARBA" id="ARBA00022490"/>
    </source>
</evidence>
<dbReference type="PANTHER" id="PTHR47816:SF5">
    <property type="entry name" value="RIBOSOMAL RNA LARGE SUBUNIT METHYLTRANSFERASE G"/>
    <property type="match status" value="1"/>
</dbReference>
<sequence>MASAADHPSEPGSTDGAVVPEPRPSDGFDFARLRRRPDLEAPNLLAVDAADRLILDEAAPALAEVLSGDLVVIGDHYGALTLAAASLFDLSKIRVHQDALTGEQALAQNAVELDLAGRFTSHALEPALVSGARVVLLQLPRSLDALDEIAALIAEHAHPDVVVFAGGRLKYMSLGMNEILADHFGAVYAGLSRQKSRVLTASEPHAAAAPREFPQSEHHDDFDLTVVAHGGAFAGTKVDIGTRMLLGLVAEAVPGASTIVDLGCGTGVIAAVLARSRPEARVIASDRSAAAVASATATMQANGLAERVEVVRDNALSTVPDASVDLVLLNPPFHADAAVAPEVAIALFEAAARVLRPGGELWCVFNSHLHHRAVLERVVGPTTQVARSPKFIVTSSVRA</sequence>
<accession>A0ABP8W3C9</accession>
<dbReference type="InterPro" id="IPR007848">
    <property type="entry name" value="Small_mtfrase_dom"/>
</dbReference>
<keyword evidence="4" id="KW-0808">Transferase</keyword>
<keyword evidence="2" id="KW-0698">rRNA processing</keyword>
<keyword evidence="3 8" id="KW-0489">Methyltransferase</keyword>
<evidence type="ECO:0000313" key="9">
    <source>
        <dbReference type="Proteomes" id="UP001501295"/>
    </source>
</evidence>
<proteinExistence type="predicted"/>
<evidence type="ECO:0000256" key="5">
    <source>
        <dbReference type="SAM" id="MobiDB-lite"/>
    </source>
</evidence>